<dbReference type="RefSeq" id="WP_187734822.1">
    <property type="nucleotide sequence ID" value="NZ_CP060790.1"/>
</dbReference>
<dbReference type="Pfam" id="PF14031">
    <property type="entry name" value="D-ser_dehydrat"/>
    <property type="match status" value="1"/>
</dbReference>
<gene>
    <name evidence="4" type="ORF">H9L24_11805</name>
</gene>
<dbReference type="EMBL" id="CP060790">
    <property type="protein sequence ID" value="QNP57822.1"/>
    <property type="molecule type" value="Genomic_DNA"/>
</dbReference>
<dbReference type="InterPro" id="IPR026956">
    <property type="entry name" value="D-ser_dehydrat-like_dom"/>
</dbReference>
<reference evidence="4 5" key="1">
    <citation type="submission" date="2020-08" db="EMBL/GenBank/DDBJ databases">
        <title>Genome sequence of Acidovorax monticola KACC 19171T.</title>
        <authorList>
            <person name="Hyun D.-W."/>
            <person name="Bae J.-W."/>
        </authorList>
    </citation>
    <scope>NUCLEOTIDE SEQUENCE [LARGE SCALE GENOMIC DNA]</scope>
    <source>
        <strain evidence="4 5">KACC 19171</strain>
    </source>
</reference>
<keyword evidence="2" id="KW-0456">Lyase</keyword>
<comment type="similarity">
    <text evidence="1">Belongs to the DSD1 family.</text>
</comment>
<evidence type="ECO:0000259" key="3">
    <source>
        <dbReference type="SMART" id="SM01119"/>
    </source>
</evidence>
<keyword evidence="5" id="KW-1185">Reference proteome</keyword>
<dbReference type="SMART" id="SM01119">
    <property type="entry name" value="D-ser_dehydrat"/>
    <property type="match status" value="1"/>
</dbReference>
<dbReference type="InterPro" id="IPR051466">
    <property type="entry name" value="D-amino_acid_metab_enzyme"/>
</dbReference>
<evidence type="ECO:0000313" key="5">
    <source>
        <dbReference type="Proteomes" id="UP000516057"/>
    </source>
</evidence>
<dbReference type="Gene3D" id="3.20.20.10">
    <property type="entry name" value="Alanine racemase"/>
    <property type="match status" value="1"/>
</dbReference>
<proteinExistence type="inferred from homology"/>
<dbReference type="Pfam" id="PF01168">
    <property type="entry name" value="Ala_racemase_N"/>
    <property type="match status" value="1"/>
</dbReference>
<dbReference type="GO" id="GO:0016829">
    <property type="term" value="F:lyase activity"/>
    <property type="evidence" value="ECO:0007669"/>
    <property type="project" value="UniProtKB-KW"/>
</dbReference>
<sequence length="435" mass="47286">MKTEATWLLDASYKGFPPAVEPCLADAIAERGWNVLAGDLPLPLAVLRRSALAHNLAWMQAYAQRKGVLLAPHGKTTMSPELFAQQLAAGAWGLTFATVFQARAGVAAGARRIVIANQVVCDADLDGLDDLLARHADLRLWFLVDSRAQLALIEDWARRRGASGRKGARVFDVLLEMGIPGQRTGCRHLEEALDLARAIRASGVARLGGIECYEGGVARCDSEHDAREVTALVRRVTEAARACDAEALWAPGEASVLLTAGGSAVFDLVLPLLRMQGLSRPVLGVLRSGCYVTHDHGNYMRFLHNVERREGLDASLRPALTVWTMVQSVPESGLALLTCGRRDVSYDIEMPIPLRRAGRAASTAQAVPPGWSIRALNDQHAYLRFDAAAPEAEWPQVGNLVELGISHPCTTFDKWRWMPVVEDDGAVTGAIHTRF</sequence>
<dbReference type="Gene3D" id="2.40.37.20">
    <property type="entry name" value="D-serine dehydratase-like domain"/>
    <property type="match status" value="1"/>
</dbReference>
<feature type="domain" description="D-serine dehydratase-like" evidence="3">
    <location>
        <begin position="319"/>
        <end position="422"/>
    </location>
</feature>
<dbReference type="InterPro" id="IPR001608">
    <property type="entry name" value="Ala_racemase_N"/>
</dbReference>
<dbReference type="InterPro" id="IPR042208">
    <property type="entry name" value="D-ser_dehydrat-like_sf"/>
</dbReference>
<dbReference type="SUPFAM" id="SSF51419">
    <property type="entry name" value="PLP-binding barrel"/>
    <property type="match status" value="1"/>
</dbReference>
<evidence type="ECO:0000256" key="1">
    <source>
        <dbReference type="ARBA" id="ARBA00005323"/>
    </source>
</evidence>
<dbReference type="AlphaFoldDB" id="A0A7H0HBA6"/>
<dbReference type="PANTHER" id="PTHR28004:SF8">
    <property type="entry name" value="D-SERINE DEAMINASE"/>
    <property type="match status" value="1"/>
</dbReference>
<accession>A0A7H0HBA6</accession>
<dbReference type="PANTHER" id="PTHR28004">
    <property type="entry name" value="ZGC:162816-RELATED"/>
    <property type="match status" value="1"/>
</dbReference>
<dbReference type="KEGG" id="amon:H9L24_11805"/>
<protein>
    <submittedName>
        <fullName evidence="4">Alanine racemase</fullName>
    </submittedName>
</protein>
<name>A0A7H0HBA6_9BURK</name>
<evidence type="ECO:0000313" key="4">
    <source>
        <dbReference type="EMBL" id="QNP57822.1"/>
    </source>
</evidence>
<organism evidence="4 5">
    <name type="scientific">Paenacidovorax monticola</name>
    <dbReference type="NCBI Taxonomy" id="1926868"/>
    <lineage>
        <taxon>Bacteria</taxon>
        <taxon>Pseudomonadati</taxon>
        <taxon>Pseudomonadota</taxon>
        <taxon>Betaproteobacteria</taxon>
        <taxon>Burkholderiales</taxon>
        <taxon>Comamonadaceae</taxon>
        <taxon>Paenacidovorax</taxon>
    </lineage>
</organism>
<dbReference type="Proteomes" id="UP000516057">
    <property type="component" value="Chromosome"/>
</dbReference>
<dbReference type="InterPro" id="IPR029066">
    <property type="entry name" value="PLP-binding_barrel"/>
</dbReference>
<evidence type="ECO:0000256" key="2">
    <source>
        <dbReference type="ARBA" id="ARBA00023239"/>
    </source>
</evidence>